<evidence type="ECO:0000313" key="4">
    <source>
        <dbReference type="Proteomes" id="UP001140091"/>
    </source>
</evidence>
<feature type="non-terminal residue" evidence="3">
    <location>
        <position position="1"/>
    </location>
</feature>
<keyword evidence="4" id="KW-1185">Reference proteome</keyword>
<sequence length="221" mass="23886">MDFPEIWMLNLSGNEEVEITPPRPLSLTNVSLAALVAKEDARTSLVLAYVPMGSETETSVALATLFKNRSDNHMLMVNLSPDRTYVLRAEGPNNVDIVGYFPFDRPQDETDSQVGDSEEDESKTENEASTRAKETVVKEEVHSAGEETSVEATANAKTSRKAAQSKAAKSTRSRPATTKRTSPAQDSESSAKAGTSTSRRATKAPAKKPSAVALGKRKVKE</sequence>
<dbReference type="InterPro" id="IPR041232">
    <property type="entry name" value="NPL"/>
</dbReference>
<feature type="compositionally biased region" description="Basic and acidic residues" evidence="1">
    <location>
        <begin position="123"/>
        <end position="145"/>
    </location>
</feature>
<dbReference type="Proteomes" id="UP001140091">
    <property type="component" value="Unassembled WGS sequence"/>
</dbReference>
<feature type="region of interest" description="Disordered" evidence="1">
    <location>
        <begin position="99"/>
        <end position="221"/>
    </location>
</feature>
<dbReference type="Gene3D" id="2.60.120.340">
    <property type="entry name" value="Nucleoplasmin core domain"/>
    <property type="match status" value="1"/>
</dbReference>
<evidence type="ECO:0000256" key="1">
    <source>
        <dbReference type="SAM" id="MobiDB-lite"/>
    </source>
</evidence>
<comment type="caution">
    <text evidence="3">The sequence shown here is derived from an EMBL/GenBank/DDBJ whole genome shotgun (WGS) entry which is preliminary data.</text>
</comment>
<proteinExistence type="predicted"/>
<evidence type="ECO:0000313" key="3">
    <source>
        <dbReference type="EMBL" id="KAJ2936894.1"/>
    </source>
</evidence>
<reference evidence="3" key="1">
    <citation type="submission" date="2022-06" db="EMBL/GenBank/DDBJ databases">
        <title>Genome Sequence of Candolleomyces eurysporus.</title>
        <authorList>
            <person name="Buettner E."/>
        </authorList>
    </citation>
    <scope>NUCLEOTIDE SEQUENCE</scope>
    <source>
        <strain evidence="3">VTCC 930004</strain>
    </source>
</reference>
<feature type="compositionally biased region" description="Low complexity" evidence="1">
    <location>
        <begin position="161"/>
        <end position="174"/>
    </location>
</feature>
<feature type="compositionally biased region" description="Polar residues" evidence="1">
    <location>
        <begin position="175"/>
        <end position="199"/>
    </location>
</feature>
<dbReference type="OrthoDB" id="2916206at2759"/>
<gene>
    <name evidence="3" type="ORF">H1R20_g220</name>
</gene>
<dbReference type="Pfam" id="PF17800">
    <property type="entry name" value="NPL"/>
    <property type="match status" value="1"/>
</dbReference>
<protein>
    <recommendedName>
        <fullName evidence="2">Nucleoplasmin-like domain-containing protein</fullName>
    </recommendedName>
</protein>
<dbReference type="EMBL" id="JANBPK010000012">
    <property type="protein sequence ID" value="KAJ2936894.1"/>
    <property type="molecule type" value="Genomic_DNA"/>
</dbReference>
<accession>A0A9W8MQF1</accession>
<name>A0A9W8MQF1_9AGAR</name>
<organism evidence="3 4">
    <name type="scientific">Candolleomyces eurysporus</name>
    <dbReference type="NCBI Taxonomy" id="2828524"/>
    <lineage>
        <taxon>Eukaryota</taxon>
        <taxon>Fungi</taxon>
        <taxon>Dikarya</taxon>
        <taxon>Basidiomycota</taxon>
        <taxon>Agaricomycotina</taxon>
        <taxon>Agaricomycetes</taxon>
        <taxon>Agaricomycetidae</taxon>
        <taxon>Agaricales</taxon>
        <taxon>Agaricineae</taxon>
        <taxon>Psathyrellaceae</taxon>
        <taxon>Candolleomyces</taxon>
    </lineage>
</organism>
<evidence type="ECO:0000259" key="2">
    <source>
        <dbReference type="Pfam" id="PF17800"/>
    </source>
</evidence>
<dbReference type="AlphaFoldDB" id="A0A9W8MQF1"/>
<feature type="domain" description="Nucleoplasmin-like" evidence="2">
    <location>
        <begin position="6"/>
        <end position="101"/>
    </location>
</feature>